<dbReference type="GO" id="GO:0000702">
    <property type="term" value="F:oxidized base lesion DNA N-glycosylase activity"/>
    <property type="evidence" value="ECO:0007669"/>
    <property type="project" value="UniProtKB-ARBA"/>
</dbReference>
<dbReference type="GO" id="GO:0006285">
    <property type="term" value="P:base-excision repair, AP site formation"/>
    <property type="evidence" value="ECO:0007669"/>
    <property type="project" value="UniProtKB-ARBA"/>
</dbReference>
<evidence type="ECO:0000256" key="1">
    <source>
        <dbReference type="SAM" id="MobiDB-lite"/>
    </source>
</evidence>
<name>A0A2J6QMQ7_9HELO</name>
<feature type="region of interest" description="Disordered" evidence="1">
    <location>
        <begin position="1"/>
        <end position="65"/>
    </location>
</feature>
<sequence length="624" mass="67775">MARVTRSAGKLEASSMQERLGAASLSSPPATPLIGQKNNEGQSTPLGINPSRLGTPGLVLPSPTLNVPAKRKRALKKAVTEPVTGGWDILPHGLGKKGDLAGGADIDEAVANEALPTPASKRTRQGGKGTSTEALMLEGDVVKSEVPTDNSNLAQFLLKIDGAENDEDRKPMPGPPFRRGRARAAKVAKTDGEDEDIKDEHSEESRPKKKRAPRTRKIVDPSKDVLDKVDELIDASGNVPKTERKKKHKYGLTPGYSPFPDHVMPTPEACEEVNRLLSELHGTVEQPQVVPPPSMDVTGCGEVPDLLDAILRTKLSASTTANNANLSLKGLKDTFGLRTSGVGKGSVNWEAVHEADLSSVIESIKSGGLAKTKGTDIKKILEMVYARNLARRDELLKEKGTGEPAEVIGADHETRRQKDAELARFNETLLTMDHVFEMTTDEAMEEITKLPGIGVKTASCVILFCMKRPSFAVDTHVWRHCKWLGWVPEKATRDQTFSHCEVRVPDHLKYSLHQLFLRHGKTCGRCRANTSAGTKEWDEANCPIEHLVSRKEARKQPGGSPNKNPKPVGGKKGGKGKKGKKSGDDETEESELEIEDEVINEENDVEGEGEADQSESEFEGDGNL</sequence>
<feature type="compositionally biased region" description="Low complexity" evidence="1">
    <location>
        <begin position="557"/>
        <end position="568"/>
    </location>
</feature>
<evidence type="ECO:0000313" key="3">
    <source>
        <dbReference type="EMBL" id="PMD27540.1"/>
    </source>
</evidence>
<dbReference type="PANTHER" id="PTHR47203:SF1">
    <property type="entry name" value="HYPOTHETICAL BASE EXCISION DNA REPAIR PROTEIN (EUROFUNG)"/>
    <property type="match status" value="1"/>
</dbReference>
<feature type="region of interest" description="Disordered" evidence="1">
    <location>
        <begin position="110"/>
        <end position="131"/>
    </location>
</feature>
<dbReference type="OrthoDB" id="5607at2759"/>
<dbReference type="Proteomes" id="UP000235672">
    <property type="component" value="Unassembled WGS sequence"/>
</dbReference>
<feature type="domain" description="HhH-GPD" evidence="2">
    <location>
        <begin position="315"/>
        <end position="522"/>
    </location>
</feature>
<reference evidence="3 4" key="1">
    <citation type="submission" date="2016-05" db="EMBL/GenBank/DDBJ databases">
        <title>A degradative enzymes factory behind the ericoid mycorrhizal symbiosis.</title>
        <authorList>
            <consortium name="DOE Joint Genome Institute"/>
            <person name="Martino E."/>
            <person name="Morin E."/>
            <person name="Grelet G."/>
            <person name="Kuo A."/>
            <person name="Kohler A."/>
            <person name="Daghino S."/>
            <person name="Barry K."/>
            <person name="Choi C."/>
            <person name="Cichocki N."/>
            <person name="Clum A."/>
            <person name="Copeland A."/>
            <person name="Hainaut M."/>
            <person name="Haridas S."/>
            <person name="Labutti K."/>
            <person name="Lindquist E."/>
            <person name="Lipzen A."/>
            <person name="Khouja H.-R."/>
            <person name="Murat C."/>
            <person name="Ohm R."/>
            <person name="Olson A."/>
            <person name="Spatafora J."/>
            <person name="Veneault-Fourrey C."/>
            <person name="Henrissat B."/>
            <person name="Grigoriev I."/>
            <person name="Martin F."/>
            <person name="Perotto S."/>
        </authorList>
    </citation>
    <scope>NUCLEOTIDE SEQUENCE [LARGE SCALE GENOMIC DNA]</scope>
    <source>
        <strain evidence="3 4">UAMH 7357</strain>
    </source>
</reference>
<protein>
    <submittedName>
        <fullName evidence="3">DNA glycosylase</fullName>
    </submittedName>
</protein>
<feature type="compositionally biased region" description="Basic residues" evidence="1">
    <location>
        <begin position="207"/>
        <end position="216"/>
    </location>
</feature>
<feature type="region of interest" description="Disordered" evidence="1">
    <location>
        <begin position="550"/>
        <end position="624"/>
    </location>
</feature>
<dbReference type="Gene3D" id="1.10.340.30">
    <property type="entry name" value="Hypothetical protein, domain 2"/>
    <property type="match status" value="1"/>
</dbReference>
<dbReference type="InterPro" id="IPR011257">
    <property type="entry name" value="DNA_glycosylase"/>
</dbReference>
<dbReference type="AlphaFoldDB" id="A0A2J6QMQ7"/>
<keyword evidence="4" id="KW-1185">Reference proteome</keyword>
<proteinExistence type="predicted"/>
<accession>A0A2J6QMQ7</accession>
<dbReference type="InterPro" id="IPR003265">
    <property type="entry name" value="HhH-GPD_domain"/>
</dbReference>
<dbReference type="PANTHER" id="PTHR47203">
    <property type="match status" value="1"/>
</dbReference>
<evidence type="ECO:0000313" key="4">
    <source>
        <dbReference type="Proteomes" id="UP000235672"/>
    </source>
</evidence>
<feature type="compositionally biased region" description="Acidic residues" evidence="1">
    <location>
        <begin position="585"/>
        <end position="624"/>
    </location>
</feature>
<dbReference type="CDD" id="cd00056">
    <property type="entry name" value="ENDO3c"/>
    <property type="match status" value="1"/>
</dbReference>
<gene>
    <name evidence="3" type="ORF">NA56DRAFT_653403</name>
</gene>
<feature type="compositionally biased region" description="Polar residues" evidence="1">
    <location>
        <begin position="36"/>
        <end position="46"/>
    </location>
</feature>
<dbReference type="InterPro" id="IPR023170">
    <property type="entry name" value="HhH_base_excis_C"/>
</dbReference>
<organism evidence="3 4">
    <name type="scientific">Hyaloscypha hepaticicola</name>
    <dbReference type="NCBI Taxonomy" id="2082293"/>
    <lineage>
        <taxon>Eukaryota</taxon>
        <taxon>Fungi</taxon>
        <taxon>Dikarya</taxon>
        <taxon>Ascomycota</taxon>
        <taxon>Pezizomycotina</taxon>
        <taxon>Leotiomycetes</taxon>
        <taxon>Helotiales</taxon>
        <taxon>Hyaloscyphaceae</taxon>
        <taxon>Hyaloscypha</taxon>
    </lineage>
</organism>
<dbReference type="STRING" id="1745343.A0A2J6QMQ7"/>
<dbReference type="Pfam" id="PF00730">
    <property type="entry name" value="HhH-GPD"/>
    <property type="match status" value="1"/>
</dbReference>
<dbReference type="SUPFAM" id="SSF48150">
    <property type="entry name" value="DNA-glycosylase"/>
    <property type="match status" value="1"/>
</dbReference>
<dbReference type="EMBL" id="KZ613465">
    <property type="protein sequence ID" value="PMD27540.1"/>
    <property type="molecule type" value="Genomic_DNA"/>
</dbReference>
<dbReference type="SMART" id="SM00478">
    <property type="entry name" value="ENDO3c"/>
    <property type="match status" value="1"/>
</dbReference>
<feature type="region of interest" description="Disordered" evidence="1">
    <location>
        <begin position="164"/>
        <end position="222"/>
    </location>
</feature>
<dbReference type="Gene3D" id="1.10.1670.10">
    <property type="entry name" value="Helix-hairpin-Helix base-excision DNA repair enzymes (C-terminal)"/>
    <property type="match status" value="1"/>
</dbReference>
<evidence type="ECO:0000259" key="2">
    <source>
        <dbReference type="SMART" id="SM00478"/>
    </source>
</evidence>